<dbReference type="KEGG" id="phao:HF685_09180"/>
<keyword evidence="4" id="KW-1185">Reference proteome</keyword>
<name>A0A6H2DN68_9SPHN</name>
<dbReference type="AlphaFoldDB" id="A0A6H2DN68"/>
<feature type="compositionally biased region" description="Low complexity" evidence="1">
    <location>
        <begin position="35"/>
        <end position="44"/>
    </location>
</feature>
<dbReference type="RefSeq" id="WP_168819481.1">
    <property type="nucleotide sequence ID" value="NZ_CP051217.1"/>
</dbReference>
<evidence type="ECO:0008006" key="5">
    <source>
        <dbReference type="Google" id="ProtNLM"/>
    </source>
</evidence>
<evidence type="ECO:0000256" key="2">
    <source>
        <dbReference type="SAM" id="SignalP"/>
    </source>
</evidence>
<dbReference type="PROSITE" id="PS51257">
    <property type="entry name" value="PROKAR_LIPOPROTEIN"/>
    <property type="match status" value="1"/>
</dbReference>
<evidence type="ECO:0000313" key="4">
    <source>
        <dbReference type="Proteomes" id="UP000501600"/>
    </source>
</evidence>
<evidence type="ECO:0000256" key="1">
    <source>
        <dbReference type="SAM" id="MobiDB-lite"/>
    </source>
</evidence>
<accession>A0A6H2DN68</accession>
<feature type="signal peptide" evidence="2">
    <location>
        <begin position="1"/>
        <end position="25"/>
    </location>
</feature>
<dbReference type="EMBL" id="CP051217">
    <property type="protein sequence ID" value="QJB69433.1"/>
    <property type="molecule type" value="Genomic_DNA"/>
</dbReference>
<protein>
    <recommendedName>
        <fullName evidence="5">Lipoprotein</fullName>
    </recommendedName>
</protein>
<organism evidence="3 4">
    <name type="scientific">Parasphingorhabdus halotolerans</name>
    <dbReference type="NCBI Taxonomy" id="2725558"/>
    <lineage>
        <taxon>Bacteria</taxon>
        <taxon>Pseudomonadati</taxon>
        <taxon>Pseudomonadota</taxon>
        <taxon>Alphaproteobacteria</taxon>
        <taxon>Sphingomonadales</taxon>
        <taxon>Sphingomonadaceae</taxon>
        <taxon>Parasphingorhabdus</taxon>
    </lineage>
</organism>
<feature type="region of interest" description="Disordered" evidence="1">
    <location>
        <begin position="108"/>
        <end position="128"/>
    </location>
</feature>
<proteinExistence type="predicted"/>
<gene>
    <name evidence="3" type="ORF">HF685_09180</name>
</gene>
<feature type="region of interest" description="Disordered" evidence="1">
    <location>
        <begin position="23"/>
        <end position="51"/>
    </location>
</feature>
<sequence>MRITVNNFSAIATVFSLAACSTAQPEPTPAPAPAPVVQTSTPAPAQVPVSDDWTEWPIAPGTWVYRQDDRGSIALFGPANADATLTVRCDRDQRQIFLSRAGQATSGAQTTLRASSGLQSYPTRSTGSSSPYYSALALAPADYMLDRIAFSRGRFAVQTTGMQPLAIPVWAEFARVVEDCR</sequence>
<feature type="chain" id="PRO_5026181449" description="Lipoprotein" evidence="2">
    <location>
        <begin position="26"/>
        <end position="181"/>
    </location>
</feature>
<reference evidence="3 4" key="1">
    <citation type="submission" date="2020-04" db="EMBL/GenBank/DDBJ databases">
        <title>Genome sequence for Sphingorhabdus sp. strain M1.</title>
        <authorList>
            <person name="Park S.-J."/>
        </authorList>
    </citation>
    <scope>NUCLEOTIDE SEQUENCE [LARGE SCALE GENOMIC DNA]</scope>
    <source>
        <strain evidence="3 4">JK6</strain>
    </source>
</reference>
<feature type="compositionally biased region" description="Polar residues" evidence="1">
    <location>
        <begin position="108"/>
        <end position="127"/>
    </location>
</feature>
<keyword evidence="2" id="KW-0732">Signal</keyword>
<evidence type="ECO:0000313" key="3">
    <source>
        <dbReference type="EMBL" id="QJB69433.1"/>
    </source>
</evidence>
<dbReference type="Proteomes" id="UP000501600">
    <property type="component" value="Chromosome"/>
</dbReference>